<feature type="compositionally biased region" description="Basic and acidic residues" evidence="8">
    <location>
        <begin position="64"/>
        <end position="76"/>
    </location>
</feature>
<accession>A0AAV5U159</accession>
<feature type="domain" description="RNase H type-1" evidence="9">
    <location>
        <begin position="109"/>
        <end position="242"/>
    </location>
</feature>
<evidence type="ECO:0000313" key="11">
    <source>
        <dbReference type="Proteomes" id="UP001432027"/>
    </source>
</evidence>
<dbReference type="InterPro" id="IPR036397">
    <property type="entry name" value="RNaseH_sf"/>
</dbReference>
<organism evidence="10 11">
    <name type="scientific">Pristionchus entomophagus</name>
    <dbReference type="NCBI Taxonomy" id="358040"/>
    <lineage>
        <taxon>Eukaryota</taxon>
        <taxon>Metazoa</taxon>
        <taxon>Ecdysozoa</taxon>
        <taxon>Nematoda</taxon>
        <taxon>Chromadorea</taxon>
        <taxon>Rhabditida</taxon>
        <taxon>Rhabditina</taxon>
        <taxon>Diplogasteromorpha</taxon>
        <taxon>Diplogasteroidea</taxon>
        <taxon>Neodiplogasteridae</taxon>
        <taxon>Pristionchus</taxon>
    </lineage>
</organism>
<dbReference type="PANTHER" id="PTHR10642:SF26">
    <property type="entry name" value="RIBONUCLEASE H1"/>
    <property type="match status" value="1"/>
</dbReference>
<evidence type="ECO:0000256" key="2">
    <source>
        <dbReference type="ARBA" id="ARBA00005300"/>
    </source>
</evidence>
<evidence type="ECO:0000256" key="6">
    <source>
        <dbReference type="ARBA" id="ARBA00022759"/>
    </source>
</evidence>
<dbReference type="Gene3D" id="3.30.420.10">
    <property type="entry name" value="Ribonuclease H-like superfamily/Ribonuclease H"/>
    <property type="match status" value="1"/>
</dbReference>
<dbReference type="SUPFAM" id="SSF53098">
    <property type="entry name" value="Ribonuclease H-like"/>
    <property type="match status" value="1"/>
</dbReference>
<dbReference type="Pfam" id="PF00075">
    <property type="entry name" value="RNase_H"/>
    <property type="match status" value="1"/>
</dbReference>
<reference evidence="10" key="1">
    <citation type="submission" date="2023-10" db="EMBL/GenBank/DDBJ databases">
        <title>Genome assembly of Pristionchus species.</title>
        <authorList>
            <person name="Yoshida K."/>
            <person name="Sommer R.J."/>
        </authorList>
    </citation>
    <scope>NUCLEOTIDE SEQUENCE</scope>
    <source>
        <strain evidence="10">RS0144</strain>
    </source>
</reference>
<proteinExistence type="inferred from homology"/>
<dbReference type="GO" id="GO:0004523">
    <property type="term" value="F:RNA-DNA hybrid ribonuclease activity"/>
    <property type="evidence" value="ECO:0007669"/>
    <property type="project" value="UniProtKB-EC"/>
</dbReference>
<feature type="region of interest" description="Disordered" evidence="8">
    <location>
        <begin position="24"/>
        <end position="103"/>
    </location>
</feature>
<evidence type="ECO:0000256" key="7">
    <source>
        <dbReference type="ARBA" id="ARBA00022801"/>
    </source>
</evidence>
<gene>
    <name evidence="10" type="ORF">PENTCL1PPCAC_22382</name>
</gene>
<evidence type="ECO:0000259" key="9">
    <source>
        <dbReference type="PROSITE" id="PS50879"/>
    </source>
</evidence>
<keyword evidence="4" id="KW-0540">Nuclease</keyword>
<keyword evidence="5" id="KW-0479">Metal-binding</keyword>
<evidence type="ECO:0000256" key="1">
    <source>
        <dbReference type="ARBA" id="ARBA00000077"/>
    </source>
</evidence>
<feature type="region of interest" description="Disordered" evidence="8">
    <location>
        <begin position="245"/>
        <end position="365"/>
    </location>
</feature>
<dbReference type="EC" id="3.1.26.4" evidence="3"/>
<dbReference type="GO" id="GO:0003676">
    <property type="term" value="F:nucleic acid binding"/>
    <property type="evidence" value="ECO:0007669"/>
    <property type="project" value="InterPro"/>
</dbReference>
<feature type="compositionally biased region" description="Polar residues" evidence="8">
    <location>
        <begin position="24"/>
        <end position="51"/>
    </location>
</feature>
<dbReference type="InterPro" id="IPR002156">
    <property type="entry name" value="RNaseH_domain"/>
</dbReference>
<evidence type="ECO:0000256" key="8">
    <source>
        <dbReference type="SAM" id="MobiDB-lite"/>
    </source>
</evidence>
<feature type="compositionally biased region" description="Basic residues" evidence="8">
    <location>
        <begin position="356"/>
        <end position="365"/>
    </location>
</feature>
<keyword evidence="11" id="KW-1185">Reference proteome</keyword>
<keyword evidence="6" id="KW-0255">Endonuclease</keyword>
<dbReference type="AlphaFoldDB" id="A0AAV5U159"/>
<comment type="similarity">
    <text evidence="2">Belongs to the RNase H family.</text>
</comment>
<dbReference type="InterPro" id="IPR012337">
    <property type="entry name" value="RNaseH-like_sf"/>
</dbReference>
<dbReference type="EMBL" id="BTSX01000005">
    <property type="protein sequence ID" value="GMT00208.1"/>
    <property type="molecule type" value="Genomic_DNA"/>
</dbReference>
<dbReference type="InterPro" id="IPR050092">
    <property type="entry name" value="RNase_H"/>
</dbReference>
<name>A0AAV5U159_9BILA</name>
<sequence>VSLQFSSLLRTPTVTRSMVDIPTATSISPTIPSRNASSDPTCNQISTTDNSGPWMISPPPPSGRGRDMTRRRDQGKKIIPFPQEQRSRSLPPPSRTTRVPVPPSVAINPNAPIIAYTDASCVQGRASGIGVFFGDNHPLNTSKPLSGPEHNSGIGEIIAAQTALIKILEWKQFNGQPVIIRTDYMGVIDAMNNGNYGRFSGLYADLRRLAERFPSVTFEHVYGHDGEIGNEMADQLARDAIRLRRRIVTPDGRKGERSRSRSRQGRSRSVTIKGRMGGRKKSPPKVSDTSTVPPPDKSRSRSRSRSKSRNRDKSRAEVIKGVSRERSKPSNSVRSMQRSERQNKQRQRQNSQRSERRSRRDRKRR</sequence>
<comment type="caution">
    <text evidence="10">The sequence shown here is derived from an EMBL/GenBank/DDBJ whole genome shotgun (WGS) entry which is preliminary data.</text>
</comment>
<evidence type="ECO:0000256" key="4">
    <source>
        <dbReference type="ARBA" id="ARBA00022722"/>
    </source>
</evidence>
<evidence type="ECO:0000313" key="10">
    <source>
        <dbReference type="EMBL" id="GMT00208.1"/>
    </source>
</evidence>
<protein>
    <recommendedName>
        <fullName evidence="3">ribonuclease H</fullName>
        <ecNumber evidence="3">3.1.26.4</ecNumber>
    </recommendedName>
</protein>
<feature type="compositionally biased region" description="Basic and acidic residues" evidence="8">
    <location>
        <begin position="309"/>
        <end position="328"/>
    </location>
</feature>
<dbReference type="CDD" id="cd09280">
    <property type="entry name" value="RNase_HI_eukaryote_like"/>
    <property type="match status" value="1"/>
</dbReference>
<dbReference type="PROSITE" id="PS50879">
    <property type="entry name" value="RNASE_H_1"/>
    <property type="match status" value="1"/>
</dbReference>
<evidence type="ECO:0000256" key="3">
    <source>
        <dbReference type="ARBA" id="ARBA00012180"/>
    </source>
</evidence>
<dbReference type="PANTHER" id="PTHR10642">
    <property type="entry name" value="RIBONUCLEASE H1"/>
    <property type="match status" value="1"/>
</dbReference>
<keyword evidence="7" id="KW-0378">Hydrolase</keyword>
<dbReference type="Proteomes" id="UP001432027">
    <property type="component" value="Unassembled WGS sequence"/>
</dbReference>
<feature type="non-terminal residue" evidence="10">
    <location>
        <position position="1"/>
    </location>
</feature>
<dbReference type="GO" id="GO:0046872">
    <property type="term" value="F:metal ion binding"/>
    <property type="evidence" value="ECO:0007669"/>
    <property type="project" value="UniProtKB-KW"/>
</dbReference>
<evidence type="ECO:0000256" key="5">
    <source>
        <dbReference type="ARBA" id="ARBA00022723"/>
    </source>
</evidence>
<dbReference type="GO" id="GO:0043137">
    <property type="term" value="P:DNA replication, removal of RNA primer"/>
    <property type="evidence" value="ECO:0007669"/>
    <property type="project" value="TreeGrafter"/>
</dbReference>
<comment type="catalytic activity">
    <reaction evidence="1">
        <text>Endonucleolytic cleavage to 5'-phosphomonoester.</text>
        <dbReference type="EC" id="3.1.26.4"/>
    </reaction>
</comment>